<dbReference type="InterPro" id="IPR004701">
    <property type="entry name" value="PTS_EIIA_man-typ"/>
</dbReference>
<dbReference type="GO" id="GO:0009401">
    <property type="term" value="P:phosphoenolpyruvate-dependent sugar phosphotransferase system"/>
    <property type="evidence" value="ECO:0007669"/>
    <property type="project" value="InterPro"/>
</dbReference>
<gene>
    <name evidence="3" type="ORF">GTI89_12105</name>
</gene>
<dbReference type="RefSeq" id="WP_003128886.1">
    <property type="nucleotide sequence ID" value="NZ_BSYC01000001.1"/>
</dbReference>
<evidence type="ECO:0000313" key="3">
    <source>
        <dbReference type="EMBL" id="MXS26802.1"/>
    </source>
</evidence>
<dbReference type="GO" id="GO:0016740">
    <property type="term" value="F:transferase activity"/>
    <property type="evidence" value="ECO:0007669"/>
    <property type="project" value="UniProtKB-KW"/>
</dbReference>
<dbReference type="EMBL" id="WVTI01000011">
    <property type="protein sequence ID" value="MXS26802.1"/>
    <property type="molecule type" value="Genomic_DNA"/>
</dbReference>
<dbReference type="AlphaFoldDB" id="A0A4V0DDK8"/>
<dbReference type="InterPro" id="IPR051471">
    <property type="entry name" value="Bacterial_PTS_sugar_comp"/>
</dbReference>
<dbReference type="SUPFAM" id="SSF53062">
    <property type="entry name" value="PTS system fructose IIA component-like"/>
    <property type="match status" value="1"/>
</dbReference>
<dbReference type="Pfam" id="PF03610">
    <property type="entry name" value="EIIA-man"/>
    <property type="match status" value="1"/>
</dbReference>
<name>A0A4V0DDK8_ENTGA</name>
<organism evidence="3 4">
    <name type="scientific">Enterococcus gallinarum</name>
    <dbReference type="NCBI Taxonomy" id="1353"/>
    <lineage>
        <taxon>Bacteria</taxon>
        <taxon>Bacillati</taxon>
        <taxon>Bacillota</taxon>
        <taxon>Bacilli</taxon>
        <taxon>Lactobacillales</taxon>
        <taxon>Enterococcaceae</taxon>
        <taxon>Enterococcus</taxon>
    </lineage>
</organism>
<dbReference type="InterPro" id="IPR036662">
    <property type="entry name" value="PTS_EIIA_man-typ_sf"/>
</dbReference>
<dbReference type="Proteomes" id="UP000439965">
    <property type="component" value="Unassembled WGS sequence"/>
</dbReference>
<feature type="domain" description="PTS EIIA type-4" evidence="2">
    <location>
        <begin position="3"/>
        <end position="126"/>
    </location>
</feature>
<evidence type="ECO:0000259" key="2">
    <source>
        <dbReference type="PROSITE" id="PS51096"/>
    </source>
</evidence>
<sequence length="138" mass="14925">MTKLNLVVATHGSFGAELTRSAEMIVGKTVNVYSLSLLPDKSFENFLAEANELFETISGPTIALVDLFGGTPSNVLTALTKKYQHKVVTGVNLPMFIDLYMKGTTAETIDLDAFVESCFTVAKESVVLTNEQLLSEGD</sequence>
<dbReference type="GeneID" id="93222760"/>
<reference evidence="3 4" key="1">
    <citation type="submission" date="2019-04" db="EMBL/GenBank/DDBJ databases">
        <title>Step-wise assembly of the neonatal virome modulated by breast feeding.</title>
        <authorList>
            <person name="Liang G."/>
            <person name="Bushman F."/>
        </authorList>
    </citation>
    <scope>NUCLEOTIDE SEQUENCE [LARGE SCALE GENOMIC DNA]</scope>
    <source>
        <strain evidence="3 4">E3404</strain>
    </source>
</reference>
<dbReference type="Gene3D" id="3.40.50.510">
    <property type="entry name" value="Phosphotransferase system, mannose-type IIA component"/>
    <property type="match status" value="1"/>
</dbReference>
<keyword evidence="1" id="KW-0808">Transferase</keyword>
<evidence type="ECO:0000256" key="1">
    <source>
        <dbReference type="ARBA" id="ARBA00022679"/>
    </source>
</evidence>
<accession>A0A4V0DDK8</accession>
<comment type="caution">
    <text evidence="3">The sequence shown here is derived from an EMBL/GenBank/DDBJ whole genome shotgun (WGS) entry which is preliminary data.</text>
</comment>
<dbReference type="PANTHER" id="PTHR33799">
    <property type="entry name" value="PTS PERMEASE-RELATED-RELATED"/>
    <property type="match status" value="1"/>
</dbReference>
<dbReference type="PANTHER" id="PTHR33799:SF1">
    <property type="entry name" value="PTS SYSTEM MANNOSE-SPECIFIC EIIAB COMPONENT-RELATED"/>
    <property type="match status" value="1"/>
</dbReference>
<evidence type="ECO:0000313" key="4">
    <source>
        <dbReference type="Proteomes" id="UP000439965"/>
    </source>
</evidence>
<proteinExistence type="predicted"/>
<dbReference type="GO" id="GO:0016020">
    <property type="term" value="C:membrane"/>
    <property type="evidence" value="ECO:0007669"/>
    <property type="project" value="InterPro"/>
</dbReference>
<dbReference type="PROSITE" id="PS51096">
    <property type="entry name" value="PTS_EIIA_TYPE_4"/>
    <property type="match status" value="1"/>
</dbReference>
<protein>
    <submittedName>
        <fullName evidence="3">PTS mannose transporter subunit IIAB</fullName>
    </submittedName>
</protein>